<proteinExistence type="predicted"/>
<dbReference type="InterPro" id="IPR002789">
    <property type="entry name" value="HerA_central"/>
</dbReference>
<dbReference type="PANTHER" id="PTHR42957">
    <property type="entry name" value="HELICASE MJ1565-RELATED"/>
    <property type="match status" value="1"/>
</dbReference>
<dbReference type="Gene3D" id="3.40.50.300">
    <property type="entry name" value="P-loop containing nucleotide triphosphate hydrolases"/>
    <property type="match status" value="1"/>
</dbReference>
<evidence type="ECO:0000256" key="1">
    <source>
        <dbReference type="SAM" id="MobiDB-lite"/>
    </source>
</evidence>
<evidence type="ECO:0000313" key="5">
    <source>
        <dbReference type="Proteomes" id="UP000000849"/>
    </source>
</evidence>
<protein>
    <recommendedName>
        <fullName evidence="3">AAA+ ATPase domain-containing protein</fullName>
    </recommendedName>
</protein>
<dbReference type="RefSeq" id="WP_013116048.1">
    <property type="nucleotide sequence ID" value="NC_014151.1"/>
</dbReference>
<dbReference type="STRING" id="446466.Cfla_0804"/>
<dbReference type="InterPro" id="IPR027417">
    <property type="entry name" value="P-loop_NTPase"/>
</dbReference>
<feature type="region of interest" description="Disordered" evidence="1">
    <location>
        <begin position="604"/>
        <end position="629"/>
    </location>
</feature>
<feature type="compositionally biased region" description="Low complexity" evidence="1">
    <location>
        <begin position="615"/>
        <end position="629"/>
    </location>
</feature>
<dbReference type="eggNOG" id="COG0433">
    <property type="taxonomic scope" value="Bacteria"/>
</dbReference>
<keyword evidence="5" id="KW-1185">Reference proteome</keyword>
<dbReference type="EMBL" id="CP001964">
    <property type="protein sequence ID" value="ADG73714.1"/>
    <property type="molecule type" value="Genomic_DNA"/>
</dbReference>
<reference evidence="4 5" key="1">
    <citation type="journal article" date="2010" name="Stand. Genomic Sci.">
        <title>Complete genome sequence of Cellulomonas flavigena type strain (134).</title>
        <authorList>
            <person name="Abt B."/>
            <person name="Foster B."/>
            <person name="Lapidus A."/>
            <person name="Clum A."/>
            <person name="Sun H."/>
            <person name="Pukall R."/>
            <person name="Lucas S."/>
            <person name="Glavina Del Rio T."/>
            <person name="Nolan M."/>
            <person name="Tice H."/>
            <person name="Cheng J.F."/>
            <person name="Pitluck S."/>
            <person name="Liolios K."/>
            <person name="Ivanova N."/>
            <person name="Mavromatis K."/>
            <person name="Ovchinnikova G."/>
            <person name="Pati A."/>
            <person name="Goodwin L."/>
            <person name="Chen A."/>
            <person name="Palaniappan K."/>
            <person name="Land M."/>
            <person name="Hauser L."/>
            <person name="Chang Y.J."/>
            <person name="Jeffries C.D."/>
            <person name="Rohde M."/>
            <person name="Goker M."/>
            <person name="Woyke T."/>
            <person name="Bristow J."/>
            <person name="Eisen J.A."/>
            <person name="Markowitz V."/>
            <person name="Hugenholtz P."/>
            <person name="Kyrpides N.C."/>
            <person name="Klenk H.P."/>
        </authorList>
    </citation>
    <scope>NUCLEOTIDE SEQUENCE [LARGE SCALE GENOMIC DNA]</scope>
    <source>
        <strain evidence="5">ATCC 482 / DSM 20109 / BCRC 11376 / JCM 18109 / NBRC 3775 / NCIMB 8073 / NRS 134</strain>
    </source>
</reference>
<dbReference type="HOGENOM" id="CLU_434572_0_0_11"/>
<sequence>MPRSTDRPSERPAWIRRVRVFQALAATAILLVAASNVSSEPLAQWWFWVAATTALTLALVEPYYTGVQAAMLFGAAGLAAGLTADRAGVEPLWIGHVVLAGAVFVAALTALASQPGRLRDGSRWVATRFGRPLWLGLSAVTIEALRQAASGAPTIAMTLAGGTLAAVLVAAPDWYRLVGVAQPAPDGIAIFETAVEPNLMLLATDRRYTPGAYVEVHGVTASRGVVVGNLAHKGGNRIQVALEEPWHEVADSSGQQCEVVTLSHPPARAVAFVSEGSTDRVLSLRPFGGLVRGDTVYWEEATSGARYLYQVVARELAREMWDASSVVTERATAVLLGAAGPGGLTPGTALPAPYVPVLSADEVTGPLAPGFERIGTIAGTALPFGVSVAQLRGHHLAILGMSGMGKSTVARRLIDLMSSASVVVSLDGTGEYRARFGLPAWNDAVGLTTPGAWVYEPAGVPALRVSEFIKMAMTQAAAEYAVGDPLRRTVLLEEAHSYLPEWNFVADRNESSYVAQSCRYILQARKFGLSFILVSQRTAVISKSALSQCESYIALRTLDATSLEYLEGVLGSQFRETVSGLQRYQAVCAGPAFSTSTPVVVNLDPYPAPPPAGPPTSTGAPTTASHTGV</sequence>
<keyword evidence="2" id="KW-0472">Membrane</keyword>
<evidence type="ECO:0000256" key="2">
    <source>
        <dbReference type="SAM" id="Phobius"/>
    </source>
</evidence>
<keyword evidence="2" id="KW-0812">Transmembrane</keyword>
<dbReference type="PANTHER" id="PTHR42957:SF1">
    <property type="entry name" value="HELICASE MJ1565-RELATED"/>
    <property type="match status" value="1"/>
</dbReference>
<dbReference type="InterPro" id="IPR003593">
    <property type="entry name" value="AAA+_ATPase"/>
</dbReference>
<dbReference type="Proteomes" id="UP000000849">
    <property type="component" value="Chromosome"/>
</dbReference>
<organism evidence="4 5">
    <name type="scientific">Cellulomonas flavigena (strain ATCC 482 / DSM 20109 / BCRC 11376 / JCM 18109 / NBRC 3775 / NCIMB 8073 / NRS 134)</name>
    <dbReference type="NCBI Taxonomy" id="446466"/>
    <lineage>
        <taxon>Bacteria</taxon>
        <taxon>Bacillati</taxon>
        <taxon>Actinomycetota</taxon>
        <taxon>Actinomycetes</taxon>
        <taxon>Micrococcales</taxon>
        <taxon>Cellulomonadaceae</taxon>
        <taxon>Cellulomonas</taxon>
    </lineage>
</organism>
<accession>D5UJX2</accession>
<dbReference type="SUPFAM" id="SSF52540">
    <property type="entry name" value="P-loop containing nucleoside triphosphate hydrolases"/>
    <property type="match status" value="1"/>
</dbReference>
<evidence type="ECO:0000259" key="3">
    <source>
        <dbReference type="SMART" id="SM00382"/>
    </source>
</evidence>
<keyword evidence="2" id="KW-1133">Transmembrane helix</keyword>
<name>D5UJX2_CELFN</name>
<feature type="transmembrane region" description="Helical" evidence="2">
    <location>
        <begin position="63"/>
        <end position="84"/>
    </location>
</feature>
<gene>
    <name evidence="4" type="ordered locus">Cfla_0804</name>
</gene>
<feature type="transmembrane region" description="Helical" evidence="2">
    <location>
        <begin position="91"/>
        <end position="112"/>
    </location>
</feature>
<dbReference type="InterPro" id="IPR008571">
    <property type="entry name" value="HerA-like"/>
</dbReference>
<feature type="domain" description="AAA+ ATPase" evidence="3">
    <location>
        <begin position="392"/>
        <end position="557"/>
    </location>
</feature>
<dbReference type="SMART" id="SM00382">
    <property type="entry name" value="AAA"/>
    <property type="match status" value="1"/>
</dbReference>
<dbReference type="AlphaFoldDB" id="D5UJX2"/>
<evidence type="ECO:0000313" key="4">
    <source>
        <dbReference type="EMBL" id="ADG73714.1"/>
    </source>
</evidence>
<dbReference type="Pfam" id="PF01935">
    <property type="entry name" value="DUF87"/>
    <property type="match status" value="1"/>
</dbReference>
<dbReference type="KEGG" id="cfl:Cfla_0804"/>
<dbReference type="OrthoDB" id="9806951at2"/>